<sequence>MSPEVIEIVVYDAPAARQKGCDCGCDHHGPDAAQVHGHRHAHGDAFANISMEMQTRALGLTLEKEFPGKVRVEYMNVLADPRWAALPQTKLLCSLTYPSPLVYVNGRGRFAGALPVERIREEVQTLLAAKTA</sequence>
<name>A0A7V6DQD8_9BACT</name>
<comment type="caution">
    <text evidence="1">The sequence shown here is derived from an EMBL/GenBank/DDBJ whole genome shotgun (WGS) entry which is preliminary data.</text>
</comment>
<accession>A0A7V6DQD8</accession>
<gene>
    <name evidence="1" type="ORF">ENV52_10565</name>
</gene>
<proteinExistence type="predicted"/>
<protein>
    <recommendedName>
        <fullName evidence="2">Thioredoxin family protein</fullName>
    </recommendedName>
</protein>
<reference evidence="1" key="1">
    <citation type="journal article" date="2020" name="mSystems">
        <title>Genome- and Community-Level Interaction Insights into Carbon Utilization and Element Cycling Functions of Hydrothermarchaeota in Hydrothermal Sediment.</title>
        <authorList>
            <person name="Zhou Z."/>
            <person name="Liu Y."/>
            <person name="Xu W."/>
            <person name="Pan J."/>
            <person name="Luo Z.H."/>
            <person name="Li M."/>
        </authorList>
    </citation>
    <scope>NUCLEOTIDE SEQUENCE [LARGE SCALE GENOMIC DNA]</scope>
    <source>
        <strain evidence="1">SpSt-767</strain>
    </source>
</reference>
<dbReference type="EMBL" id="DTGR01000167">
    <property type="protein sequence ID" value="HHS30129.1"/>
    <property type="molecule type" value="Genomic_DNA"/>
</dbReference>
<evidence type="ECO:0008006" key="2">
    <source>
        <dbReference type="Google" id="ProtNLM"/>
    </source>
</evidence>
<organism evidence="1">
    <name type="scientific">Desulfobacca acetoxidans</name>
    <dbReference type="NCBI Taxonomy" id="60893"/>
    <lineage>
        <taxon>Bacteria</taxon>
        <taxon>Pseudomonadati</taxon>
        <taxon>Thermodesulfobacteriota</taxon>
        <taxon>Desulfobaccia</taxon>
        <taxon>Desulfobaccales</taxon>
        <taxon>Desulfobaccaceae</taxon>
        <taxon>Desulfobacca</taxon>
    </lineage>
</organism>
<evidence type="ECO:0000313" key="1">
    <source>
        <dbReference type="EMBL" id="HHS30129.1"/>
    </source>
</evidence>
<dbReference type="AlphaFoldDB" id="A0A7V6DQD8"/>